<evidence type="ECO:0000259" key="2">
    <source>
        <dbReference type="Pfam" id="PF13843"/>
    </source>
</evidence>
<evidence type="ECO:0000313" key="4">
    <source>
        <dbReference type="Proteomes" id="UP000440578"/>
    </source>
</evidence>
<dbReference type="Proteomes" id="UP000440578">
    <property type="component" value="Unassembled WGS sequence"/>
</dbReference>
<dbReference type="PANTHER" id="PTHR46599">
    <property type="entry name" value="PIGGYBAC TRANSPOSABLE ELEMENT-DERIVED PROTEIN 4"/>
    <property type="match status" value="1"/>
</dbReference>
<comment type="caution">
    <text evidence="3">The sequence shown here is derived from an EMBL/GenBank/DDBJ whole genome shotgun (WGS) entry which is preliminary data.</text>
</comment>
<feature type="domain" description="PiggyBac transposable element-derived protein" evidence="2">
    <location>
        <begin position="141"/>
        <end position="456"/>
    </location>
</feature>
<protein>
    <submittedName>
        <fullName evidence="3">PiggyBac transposable element-derived protein 4</fullName>
    </submittedName>
</protein>
<keyword evidence="4" id="KW-1185">Reference proteome</keyword>
<proteinExistence type="predicted"/>
<gene>
    <name evidence="3" type="primary">PGBD4_13</name>
    <name evidence="3" type="ORF">FJT64_003637</name>
</gene>
<feature type="compositionally biased region" description="Acidic residues" evidence="1">
    <location>
        <begin position="21"/>
        <end position="50"/>
    </location>
</feature>
<feature type="region of interest" description="Disordered" evidence="1">
    <location>
        <begin position="15"/>
        <end position="63"/>
    </location>
</feature>
<organism evidence="3 4">
    <name type="scientific">Amphibalanus amphitrite</name>
    <name type="common">Striped barnacle</name>
    <name type="synonym">Balanus amphitrite</name>
    <dbReference type="NCBI Taxonomy" id="1232801"/>
    <lineage>
        <taxon>Eukaryota</taxon>
        <taxon>Metazoa</taxon>
        <taxon>Ecdysozoa</taxon>
        <taxon>Arthropoda</taxon>
        <taxon>Crustacea</taxon>
        <taxon>Multicrustacea</taxon>
        <taxon>Cirripedia</taxon>
        <taxon>Thoracica</taxon>
        <taxon>Thoracicalcarea</taxon>
        <taxon>Balanomorpha</taxon>
        <taxon>Balanoidea</taxon>
        <taxon>Balanidae</taxon>
        <taxon>Amphibalaninae</taxon>
        <taxon>Amphibalanus</taxon>
    </lineage>
</organism>
<dbReference type="InterPro" id="IPR029526">
    <property type="entry name" value="PGBD"/>
</dbReference>
<dbReference type="PANTHER" id="PTHR46599:SF3">
    <property type="entry name" value="PIGGYBAC TRANSPOSABLE ELEMENT-DERIVED PROTEIN 4"/>
    <property type="match status" value="1"/>
</dbReference>
<reference evidence="3 4" key="1">
    <citation type="submission" date="2019-07" db="EMBL/GenBank/DDBJ databases">
        <title>Draft genome assembly of a fouling barnacle, Amphibalanus amphitrite (Darwin, 1854): The first reference genome for Thecostraca.</title>
        <authorList>
            <person name="Kim W."/>
        </authorList>
    </citation>
    <scope>NUCLEOTIDE SEQUENCE [LARGE SCALE GENOMIC DNA]</scope>
    <source>
        <strain evidence="3">SNU_AA5</strain>
        <tissue evidence="3">Soma without cirri and trophi</tissue>
    </source>
</reference>
<evidence type="ECO:0000313" key="3">
    <source>
        <dbReference type="EMBL" id="KAF0299090.1"/>
    </source>
</evidence>
<dbReference type="AlphaFoldDB" id="A0A6A4W5W8"/>
<name>A0A6A4W5W8_AMPAM</name>
<accession>A0A6A4W5W8</accession>
<dbReference type="Pfam" id="PF13843">
    <property type="entry name" value="DDE_Tnp_1_7"/>
    <property type="match status" value="1"/>
</dbReference>
<sequence length="469" mass="53166">MSRRVRILTRAEIAAQLAEPDSSDEDAVDNPEDEEDQVHVFEEDEGDSDEGNAGGDNDASLTSHINPAEFTRSQDILNQADLRLVSPRDAGPYRVRGARGAEATLWETIPPPPTRRRSHANILRETAGVHGREAKAAENGVTAFRLFLTDEMVAEILRRTNEKLRQERELQATLYSPEAMAKVMEHRVADLTESELWGFIGLCLLRGFYTVPVSDLFNPARGPAMFAATMGRLRFEAILRHLSFDDRQTRAARRTGDAFCHLRWFVDAFNAALRRQFRPSESVTLDESLVRFRGRCAFRVFMKSKPGRYGILLRTLADANHRYMLKVWPYSGGYPQEPERGPAHVHFGSVPDMVNYMVEELMGSGRNVTMDRFFTSTDVAENLLNSRLTIVGTMDRRRRMPEELKDPRGREEDTSLFAFHGEKTAVSCPKKGKLVTALSTQHHEPLVDTKTNKPEIILFYNTMQQSFCS</sequence>
<dbReference type="EMBL" id="VIIS01001394">
    <property type="protein sequence ID" value="KAF0299090.1"/>
    <property type="molecule type" value="Genomic_DNA"/>
</dbReference>
<evidence type="ECO:0000256" key="1">
    <source>
        <dbReference type="SAM" id="MobiDB-lite"/>
    </source>
</evidence>
<dbReference type="OrthoDB" id="6380083at2759"/>